<evidence type="ECO:0000313" key="2">
    <source>
        <dbReference type="Proteomes" id="UP001157138"/>
    </source>
</evidence>
<gene>
    <name evidence="1" type="ORF">GCM10007938_43240</name>
</gene>
<evidence type="ECO:0000313" key="1">
    <source>
        <dbReference type="EMBL" id="GLT20539.1"/>
    </source>
</evidence>
<accession>A0ABQ6F6C6</accession>
<dbReference type="NCBIfam" id="TIGR01611">
    <property type="entry name" value="tail_tube"/>
    <property type="match status" value="1"/>
</dbReference>
<protein>
    <recommendedName>
        <fullName evidence="3">Phage major tail tube protein</fullName>
    </recommendedName>
</protein>
<sequence>MSNWVRKKYGLYIGGKDKVGDVVDHTPPVLEVITEDFVSGGMDMPIPMDMGMSPMSTSWTMGEDTDTLRLFGLPTGKKVTVFVRGLLMDDESGETREVIEEYRGILTKIDRGTYSPNSSAPYTYEMKLSYYRYAVNDEDIHEIDPKNMIRKIDGFDQLAAARKALGK</sequence>
<dbReference type="RefSeq" id="WP_284194367.1">
    <property type="nucleotide sequence ID" value="NZ_BSPW01000124.1"/>
</dbReference>
<proteinExistence type="predicted"/>
<evidence type="ECO:0008006" key="3">
    <source>
        <dbReference type="Google" id="ProtNLM"/>
    </source>
</evidence>
<dbReference type="Pfam" id="PF04985">
    <property type="entry name" value="Phage_tube"/>
    <property type="match status" value="1"/>
</dbReference>
<keyword evidence="2" id="KW-1185">Reference proteome</keyword>
<organism evidence="1 2">
    <name type="scientific">Vibrio zhanjiangensis</name>
    <dbReference type="NCBI Taxonomy" id="1046128"/>
    <lineage>
        <taxon>Bacteria</taxon>
        <taxon>Pseudomonadati</taxon>
        <taxon>Pseudomonadota</taxon>
        <taxon>Gammaproteobacteria</taxon>
        <taxon>Vibrionales</taxon>
        <taxon>Vibrionaceae</taxon>
        <taxon>Vibrio</taxon>
    </lineage>
</organism>
<dbReference type="InterPro" id="IPR006498">
    <property type="entry name" value="Tail_tube"/>
</dbReference>
<comment type="caution">
    <text evidence="1">The sequence shown here is derived from an EMBL/GenBank/DDBJ whole genome shotgun (WGS) entry which is preliminary data.</text>
</comment>
<name>A0ABQ6F6C6_9VIBR</name>
<reference evidence="2" key="1">
    <citation type="journal article" date="2019" name="Int. J. Syst. Evol. Microbiol.">
        <title>The Global Catalogue of Microorganisms (GCM) 10K type strain sequencing project: providing services to taxonomists for standard genome sequencing and annotation.</title>
        <authorList>
            <consortium name="The Broad Institute Genomics Platform"/>
            <consortium name="The Broad Institute Genome Sequencing Center for Infectious Disease"/>
            <person name="Wu L."/>
            <person name="Ma J."/>
        </authorList>
    </citation>
    <scope>NUCLEOTIDE SEQUENCE [LARGE SCALE GENOMIC DNA]</scope>
    <source>
        <strain evidence="2">NBRC 108723</strain>
    </source>
</reference>
<dbReference type="Proteomes" id="UP001157138">
    <property type="component" value="Unassembled WGS sequence"/>
</dbReference>
<dbReference type="EMBL" id="BSPW01000124">
    <property type="protein sequence ID" value="GLT20539.1"/>
    <property type="molecule type" value="Genomic_DNA"/>
</dbReference>